<feature type="transmembrane region" description="Helical" evidence="7">
    <location>
        <begin position="270"/>
        <end position="292"/>
    </location>
</feature>
<evidence type="ECO:0000256" key="7">
    <source>
        <dbReference type="SAM" id="Phobius"/>
    </source>
</evidence>
<keyword evidence="4 7" id="KW-0812">Transmembrane</keyword>
<dbReference type="PROSITE" id="PS50850">
    <property type="entry name" value="MFS"/>
    <property type="match status" value="1"/>
</dbReference>
<comment type="caution">
    <text evidence="9">The sequence shown here is derived from an EMBL/GenBank/DDBJ whole genome shotgun (WGS) entry which is preliminary data.</text>
</comment>
<dbReference type="PANTHER" id="PTHR42718:SF46">
    <property type="entry name" value="BLR6921 PROTEIN"/>
    <property type="match status" value="1"/>
</dbReference>
<evidence type="ECO:0000313" key="9">
    <source>
        <dbReference type="EMBL" id="KDN23033.1"/>
    </source>
</evidence>
<feature type="transmembrane region" description="Helical" evidence="7">
    <location>
        <begin position="172"/>
        <end position="193"/>
    </location>
</feature>
<dbReference type="OrthoDB" id="5168668at2"/>
<dbReference type="InterPro" id="IPR020846">
    <property type="entry name" value="MFS_dom"/>
</dbReference>
<feature type="transmembrane region" description="Helical" evidence="7">
    <location>
        <begin position="397"/>
        <end position="418"/>
    </location>
</feature>
<feature type="transmembrane region" description="Helical" evidence="7">
    <location>
        <begin position="115"/>
        <end position="134"/>
    </location>
</feature>
<dbReference type="NCBIfam" id="TIGR00711">
    <property type="entry name" value="efflux_EmrB"/>
    <property type="match status" value="1"/>
</dbReference>
<feature type="domain" description="Major facilitator superfamily (MFS) profile" evidence="8">
    <location>
        <begin position="18"/>
        <end position="456"/>
    </location>
</feature>
<evidence type="ECO:0000256" key="1">
    <source>
        <dbReference type="ARBA" id="ARBA00004651"/>
    </source>
</evidence>
<evidence type="ECO:0000259" key="8">
    <source>
        <dbReference type="PROSITE" id="PS50850"/>
    </source>
</evidence>
<keyword evidence="6 7" id="KW-0472">Membrane</keyword>
<dbReference type="Gene3D" id="1.20.1250.20">
    <property type="entry name" value="MFS general substrate transporter like domains"/>
    <property type="match status" value="1"/>
</dbReference>
<dbReference type="PANTHER" id="PTHR42718">
    <property type="entry name" value="MAJOR FACILITATOR SUPERFAMILY MULTIDRUG TRANSPORTER MFSC"/>
    <property type="match status" value="1"/>
</dbReference>
<comment type="subcellular location">
    <subcellularLocation>
        <location evidence="1">Cell membrane</location>
        <topology evidence="1">Multi-pass membrane protein</topology>
    </subcellularLocation>
</comment>
<feature type="transmembrane region" description="Helical" evidence="7">
    <location>
        <begin position="304"/>
        <end position="322"/>
    </location>
</feature>
<feature type="transmembrane region" description="Helical" evidence="7">
    <location>
        <begin position="146"/>
        <end position="166"/>
    </location>
</feature>
<dbReference type="Gene3D" id="1.20.1720.10">
    <property type="entry name" value="Multidrug resistance protein D"/>
    <property type="match status" value="1"/>
</dbReference>
<dbReference type="STRING" id="287986.DV20_04780"/>
<proteinExistence type="predicted"/>
<dbReference type="RefSeq" id="WP_043776661.1">
    <property type="nucleotide sequence ID" value="NZ_JMQI01000011.1"/>
</dbReference>
<keyword evidence="10" id="KW-1185">Reference proteome</keyword>
<dbReference type="InterPro" id="IPR004638">
    <property type="entry name" value="EmrB-like"/>
</dbReference>
<dbReference type="InterPro" id="IPR036259">
    <property type="entry name" value="MFS_trans_sf"/>
</dbReference>
<feature type="transmembrane region" description="Helical" evidence="7">
    <location>
        <begin position="430"/>
        <end position="451"/>
    </location>
</feature>
<feature type="transmembrane region" description="Helical" evidence="7">
    <location>
        <begin position="229"/>
        <end position="249"/>
    </location>
</feature>
<feature type="transmembrane region" description="Helical" evidence="7">
    <location>
        <begin position="84"/>
        <end position="103"/>
    </location>
</feature>
<evidence type="ECO:0000256" key="2">
    <source>
        <dbReference type="ARBA" id="ARBA00022448"/>
    </source>
</evidence>
<feature type="transmembrane region" description="Helical" evidence="7">
    <location>
        <begin position="205"/>
        <end position="223"/>
    </location>
</feature>
<evidence type="ECO:0000256" key="3">
    <source>
        <dbReference type="ARBA" id="ARBA00022475"/>
    </source>
</evidence>
<organism evidence="9 10">
    <name type="scientific">Amycolatopsis rifamycinica</name>
    <dbReference type="NCBI Taxonomy" id="287986"/>
    <lineage>
        <taxon>Bacteria</taxon>
        <taxon>Bacillati</taxon>
        <taxon>Actinomycetota</taxon>
        <taxon>Actinomycetes</taxon>
        <taxon>Pseudonocardiales</taxon>
        <taxon>Pseudonocardiaceae</taxon>
        <taxon>Amycolatopsis</taxon>
    </lineage>
</organism>
<dbReference type="EMBL" id="JMQI01000011">
    <property type="protein sequence ID" value="KDN23033.1"/>
    <property type="molecule type" value="Genomic_DNA"/>
</dbReference>
<dbReference type="SUPFAM" id="SSF103473">
    <property type="entry name" value="MFS general substrate transporter"/>
    <property type="match status" value="1"/>
</dbReference>
<feature type="transmembrane region" description="Helical" evidence="7">
    <location>
        <begin position="15"/>
        <end position="40"/>
    </location>
</feature>
<evidence type="ECO:0000313" key="10">
    <source>
        <dbReference type="Proteomes" id="UP000027345"/>
    </source>
</evidence>
<keyword evidence="3" id="KW-1003">Cell membrane</keyword>
<keyword evidence="2" id="KW-0813">Transport</keyword>
<evidence type="ECO:0000256" key="5">
    <source>
        <dbReference type="ARBA" id="ARBA00022989"/>
    </source>
</evidence>
<dbReference type="eggNOG" id="COG2814">
    <property type="taxonomic scope" value="Bacteria"/>
</dbReference>
<accession>A0A066UFN0</accession>
<reference evidence="9 10" key="1">
    <citation type="submission" date="2014-05" db="EMBL/GenBank/DDBJ databases">
        <title>Draft genome sequence of Amycolatopsis rifamycinica DSM 46095.</title>
        <authorList>
            <person name="Lal R."/>
            <person name="Saxena A."/>
            <person name="Kumari R."/>
            <person name="Mukherjee U."/>
            <person name="Singh P."/>
            <person name="Sangwan N."/>
            <person name="Mahato N.K."/>
        </authorList>
    </citation>
    <scope>NUCLEOTIDE SEQUENCE [LARGE SCALE GENOMIC DNA]</scope>
    <source>
        <strain evidence="9 10">DSM 46095</strain>
    </source>
</reference>
<dbReference type="AlphaFoldDB" id="A0A066UFN0"/>
<evidence type="ECO:0000256" key="4">
    <source>
        <dbReference type="ARBA" id="ARBA00022692"/>
    </source>
</evidence>
<dbReference type="CDD" id="cd17503">
    <property type="entry name" value="MFS_LmrB_MDR_like"/>
    <property type="match status" value="1"/>
</dbReference>
<feature type="transmembrane region" description="Helical" evidence="7">
    <location>
        <begin position="334"/>
        <end position="353"/>
    </location>
</feature>
<evidence type="ECO:0000256" key="6">
    <source>
        <dbReference type="ARBA" id="ARBA00023136"/>
    </source>
</evidence>
<dbReference type="GO" id="GO:0022857">
    <property type="term" value="F:transmembrane transporter activity"/>
    <property type="evidence" value="ECO:0007669"/>
    <property type="project" value="InterPro"/>
</dbReference>
<dbReference type="Pfam" id="PF07690">
    <property type="entry name" value="MFS_1"/>
    <property type="match status" value="1"/>
</dbReference>
<sequence>MTDLRTALPPIPRTVWIASGVMALGGFLGNMDASIVAVGLESMRDSLGVALVDIQWVATAYLLGLSAALPLTPWLGRRFGAGRLWLGALAAFLLTSVACALAPDAGTLIGVRAGQGMAAGVMVTAGQTVIGLAVGPERLGRTMGTLALVVGLAPVVGPSVGGFLLVHFSWPVLFWLNLPIGLLAFGLALRYVPRGDREQPPPMDWRGLAMVSLGLPLLVYALTELATPGSLDIVLAAVGAAAMGLFTWWSLRTPHPVLRLRLAARPVMGAALASVLLGGAGMFGAVLLLPLWFQVRLGAGPAEAGVMLAPMGLATAVFVFVAGRATDRYGGGTVALTGSLVVLASTVPLPWLGPDSPGWLIQALLLVRGAGIGLSIIPASTAAYASVGAADLGHATALVNIVMRVGGALGGALCVIVLSQGLSVGPATGFGWAFGVLAVLCVLGAAATAWLRWAERSSTVVTTV</sequence>
<dbReference type="GO" id="GO:0005886">
    <property type="term" value="C:plasma membrane"/>
    <property type="evidence" value="ECO:0007669"/>
    <property type="project" value="UniProtKB-SubCell"/>
</dbReference>
<protein>
    <submittedName>
        <fullName evidence="9">MFS transporter</fullName>
    </submittedName>
</protein>
<dbReference type="Proteomes" id="UP000027345">
    <property type="component" value="Unassembled WGS sequence"/>
</dbReference>
<gene>
    <name evidence="9" type="ORF">DV20_04780</name>
</gene>
<feature type="transmembrane region" description="Helical" evidence="7">
    <location>
        <begin position="46"/>
        <end position="72"/>
    </location>
</feature>
<dbReference type="InterPro" id="IPR011701">
    <property type="entry name" value="MFS"/>
</dbReference>
<feature type="transmembrane region" description="Helical" evidence="7">
    <location>
        <begin position="359"/>
        <end position="385"/>
    </location>
</feature>
<name>A0A066UFN0_9PSEU</name>
<keyword evidence="5 7" id="KW-1133">Transmembrane helix</keyword>